<dbReference type="SUPFAM" id="SSF48498">
    <property type="entry name" value="Tetracyclin repressor-like, C-terminal domain"/>
    <property type="match status" value="1"/>
</dbReference>
<feature type="compositionally biased region" description="Basic and acidic residues" evidence="5">
    <location>
        <begin position="171"/>
        <end position="184"/>
    </location>
</feature>
<organism evidence="7 8">
    <name type="scientific">Streptomyces kurssanovii</name>
    <dbReference type="NCBI Taxonomy" id="67312"/>
    <lineage>
        <taxon>Bacteria</taxon>
        <taxon>Bacillati</taxon>
        <taxon>Actinomycetota</taxon>
        <taxon>Actinomycetes</taxon>
        <taxon>Kitasatosporales</taxon>
        <taxon>Streptomycetaceae</taxon>
        <taxon>Streptomyces</taxon>
    </lineage>
</organism>
<dbReference type="Pfam" id="PF17940">
    <property type="entry name" value="TetR_C_31"/>
    <property type="match status" value="1"/>
</dbReference>
<keyword evidence="3" id="KW-0804">Transcription</keyword>
<reference evidence="7 8" key="1">
    <citation type="submission" date="2024-06" db="EMBL/GenBank/DDBJ databases">
        <title>The Natural Products Discovery Center: Release of the First 8490 Sequenced Strains for Exploring Actinobacteria Biosynthetic Diversity.</title>
        <authorList>
            <person name="Kalkreuter E."/>
            <person name="Kautsar S.A."/>
            <person name="Yang D."/>
            <person name="Bader C.D."/>
            <person name="Teijaro C.N."/>
            <person name="Fluegel L."/>
            <person name="Davis C.M."/>
            <person name="Simpson J.R."/>
            <person name="Lauterbach L."/>
            <person name="Steele A.D."/>
            <person name="Gui C."/>
            <person name="Meng S."/>
            <person name="Li G."/>
            <person name="Viehrig K."/>
            <person name="Ye F."/>
            <person name="Su P."/>
            <person name="Kiefer A.F."/>
            <person name="Nichols A."/>
            <person name="Cepeda A.J."/>
            <person name="Yan W."/>
            <person name="Fan B."/>
            <person name="Jiang Y."/>
            <person name="Adhikari A."/>
            <person name="Zheng C.-J."/>
            <person name="Schuster L."/>
            <person name="Cowan T.M."/>
            <person name="Smanski M.J."/>
            <person name="Chevrette M.G."/>
            <person name="De Carvalho L.P.S."/>
            <person name="Shen B."/>
        </authorList>
    </citation>
    <scope>NUCLEOTIDE SEQUENCE [LARGE SCALE GENOMIC DNA]</scope>
    <source>
        <strain evidence="7 8">NPDC049344</strain>
    </source>
</reference>
<dbReference type="InterPro" id="IPR036271">
    <property type="entry name" value="Tet_transcr_reg_TetR-rel_C_sf"/>
</dbReference>
<evidence type="ECO:0000259" key="6">
    <source>
        <dbReference type="PROSITE" id="PS50977"/>
    </source>
</evidence>
<comment type="caution">
    <text evidence="7">The sequence shown here is derived from an EMBL/GenBank/DDBJ whole genome shotgun (WGS) entry which is preliminary data.</text>
</comment>
<dbReference type="Proteomes" id="UP001552521">
    <property type="component" value="Unassembled WGS sequence"/>
</dbReference>
<evidence type="ECO:0000256" key="4">
    <source>
        <dbReference type="PROSITE-ProRule" id="PRU00335"/>
    </source>
</evidence>
<protein>
    <submittedName>
        <fullName evidence="7">TetR family transcriptional regulator</fullName>
    </submittedName>
</protein>
<dbReference type="PANTHER" id="PTHR47506:SF6">
    <property type="entry name" value="HTH-TYPE TRANSCRIPTIONAL REPRESSOR NEMR"/>
    <property type="match status" value="1"/>
</dbReference>
<dbReference type="PROSITE" id="PS50977">
    <property type="entry name" value="HTH_TETR_2"/>
    <property type="match status" value="1"/>
</dbReference>
<dbReference type="EMBL" id="JBFAQK010000003">
    <property type="protein sequence ID" value="MEV4680031.1"/>
    <property type="molecule type" value="Genomic_DNA"/>
</dbReference>
<evidence type="ECO:0000256" key="1">
    <source>
        <dbReference type="ARBA" id="ARBA00023015"/>
    </source>
</evidence>
<evidence type="ECO:0000256" key="5">
    <source>
        <dbReference type="SAM" id="MobiDB-lite"/>
    </source>
</evidence>
<evidence type="ECO:0000256" key="3">
    <source>
        <dbReference type="ARBA" id="ARBA00023163"/>
    </source>
</evidence>
<dbReference type="Gene3D" id="1.10.357.10">
    <property type="entry name" value="Tetracycline Repressor, domain 2"/>
    <property type="match status" value="1"/>
</dbReference>
<feature type="compositionally biased region" description="Polar residues" evidence="5">
    <location>
        <begin position="185"/>
        <end position="194"/>
    </location>
</feature>
<evidence type="ECO:0000256" key="2">
    <source>
        <dbReference type="ARBA" id="ARBA00023125"/>
    </source>
</evidence>
<sequence>MATGHTDPQRRERIIAVTLDHIADEGIAGVSHRKIATRAGVPLGSMTYHFTGIDDLLREAFTRFADHFVAVFEHHLGRAGSPEQACEAVTALVHELSEGPRRDLVLTQELYTLAARRPEYRELTQAWMLRSRHLLERHFDPDTARQLDALIEGLTLHRALDRAPHDRALTREAVRRITTTERQRPQSSLWGPGP</sequence>
<name>A0ABV3HN82_9ACTN</name>
<dbReference type="PANTHER" id="PTHR47506">
    <property type="entry name" value="TRANSCRIPTIONAL REGULATORY PROTEIN"/>
    <property type="match status" value="1"/>
</dbReference>
<proteinExistence type="predicted"/>
<dbReference type="SUPFAM" id="SSF46689">
    <property type="entry name" value="Homeodomain-like"/>
    <property type="match status" value="1"/>
</dbReference>
<gene>
    <name evidence="7" type="ORF">AB0K36_04475</name>
</gene>
<dbReference type="InterPro" id="IPR041583">
    <property type="entry name" value="TetR_C_31"/>
</dbReference>
<keyword evidence="1" id="KW-0805">Transcription regulation</keyword>
<feature type="domain" description="HTH tetR-type" evidence="6">
    <location>
        <begin position="8"/>
        <end position="68"/>
    </location>
</feature>
<dbReference type="InterPro" id="IPR001647">
    <property type="entry name" value="HTH_TetR"/>
</dbReference>
<evidence type="ECO:0000313" key="7">
    <source>
        <dbReference type="EMBL" id="MEV4680031.1"/>
    </source>
</evidence>
<keyword evidence="2 4" id="KW-0238">DNA-binding</keyword>
<evidence type="ECO:0000313" key="8">
    <source>
        <dbReference type="Proteomes" id="UP001552521"/>
    </source>
</evidence>
<feature type="region of interest" description="Disordered" evidence="5">
    <location>
        <begin position="171"/>
        <end position="194"/>
    </location>
</feature>
<accession>A0ABV3HN82</accession>
<dbReference type="RefSeq" id="WP_364588111.1">
    <property type="nucleotide sequence ID" value="NZ_JBFAQK010000003.1"/>
</dbReference>
<feature type="DNA-binding region" description="H-T-H motif" evidence="4">
    <location>
        <begin position="31"/>
        <end position="50"/>
    </location>
</feature>
<dbReference type="Pfam" id="PF00440">
    <property type="entry name" value="TetR_N"/>
    <property type="match status" value="1"/>
</dbReference>
<dbReference type="InterPro" id="IPR009057">
    <property type="entry name" value="Homeodomain-like_sf"/>
</dbReference>
<keyword evidence="8" id="KW-1185">Reference proteome</keyword>